<dbReference type="InterPro" id="IPR027417">
    <property type="entry name" value="P-loop_NTPase"/>
</dbReference>
<dbReference type="PROSITE" id="PS51706">
    <property type="entry name" value="G_ENGB"/>
    <property type="match status" value="1"/>
</dbReference>
<sequence length="267" mass="29512">MAALSWCSVSLFRTPRSTLVYRCGSMGYGVRGSTKLGVSQPLVFYHGSPFRKVKEGLDFPLQSGQGNPSHSTLPNPEPVSTTVAPPAPVSEDSHLYQQVVDTLLVEQYGKRGAEVKQSLSNRKKLMAIKPTQHTIDTMNRLGLGRMTGNQRGRNQLKRLLEAERDVPFPHLRFFAGAKTTSSFPEQGLPEVAFVGRSNVGKSTLINALARTSIVRTSDKPGLTQQINFYEAEHTLNLIDMPGYGFAFAKDTLRRQWHQLPENITGNA</sequence>
<organism evidence="7 8">
    <name type="scientific">Dispira parvispora</name>
    <dbReference type="NCBI Taxonomy" id="1520584"/>
    <lineage>
        <taxon>Eukaryota</taxon>
        <taxon>Fungi</taxon>
        <taxon>Fungi incertae sedis</taxon>
        <taxon>Zoopagomycota</taxon>
        <taxon>Kickxellomycotina</taxon>
        <taxon>Dimargaritomycetes</taxon>
        <taxon>Dimargaritales</taxon>
        <taxon>Dimargaritaceae</taxon>
        <taxon>Dispira</taxon>
    </lineage>
</organism>
<dbReference type="InterPro" id="IPR030393">
    <property type="entry name" value="G_ENGB_dom"/>
</dbReference>
<evidence type="ECO:0000256" key="4">
    <source>
        <dbReference type="ARBA" id="ARBA00023134"/>
    </source>
</evidence>
<dbReference type="Gene3D" id="3.40.50.300">
    <property type="entry name" value="P-loop containing nucleotide triphosphate hydrolases"/>
    <property type="match status" value="1"/>
</dbReference>
<accession>A0A9W8E5Y3</accession>
<dbReference type="PANTHER" id="PTHR47560">
    <property type="entry name" value="EXPRESSED PROTEIN"/>
    <property type="match status" value="1"/>
</dbReference>
<evidence type="ECO:0000256" key="3">
    <source>
        <dbReference type="ARBA" id="ARBA00022842"/>
    </source>
</evidence>
<feature type="compositionally biased region" description="Polar residues" evidence="5">
    <location>
        <begin position="62"/>
        <end position="74"/>
    </location>
</feature>
<dbReference type="Pfam" id="PF01926">
    <property type="entry name" value="MMR_HSR1"/>
    <property type="match status" value="1"/>
</dbReference>
<keyword evidence="8" id="KW-1185">Reference proteome</keyword>
<dbReference type="AlphaFoldDB" id="A0A9W8E5Y3"/>
<feature type="region of interest" description="Disordered" evidence="5">
    <location>
        <begin position="58"/>
        <end position="88"/>
    </location>
</feature>
<feature type="domain" description="EngB-type G" evidence="6">
    <location>
        <begin position="187"/>
        <end position="267"/>
    </location>
</feature>
<evidence type="ECO:0000256" key="5">
    <source>
        <dbReference type="SAM" id="MobiDB-lite"/>
    </source>
</evidence>
<proteinExistence type="predicted"/>
<dbReference type="EMBL" id="JANBPY010001127">
    <property type="protein sequence ID" value="KAJ1961498.1"/>
    <property type="molecule type" value="Genomic_DNA"/>
</dbReference>
<evidence type="ECO:0000256" key="2">
    <source>
        <dbReference type="ARBA" id="ARBA00022741"/>
    </source>
</evidence>
<dbReference type="OrthoDB" id="391988at2759"/>
<dbReference type="PANTHER" id="PTHR47560:SF1">
    <property type="entry name" value="EXPRESSED PROTEIN"/>
    <property type="match status" value="1"/>
</dbReference>
<keyword evidence="3" id="KW-0460">Magnesium</keyword>
<dbReference type="SUPFAM" id="SSF52540">
    <property type="entry name" value="P-loop containing nucleoside triphosphate hydrolases"/>
    <property type="match status" value="1"/>
</dbReference>
<evidence type="ECO:0000259" key="6">
    <source>
        <dbReference type="PROSITE" id="PS51706"/>
    </source>
</evidence>
<dbReference type="Proteomes" id="UP001150925">
    <property type="component" value="Unassembled WGS sequence"/>
</dbReference>
<keyword evidence="2" id="KW-0547">Nucleotide-binding</keyword>
<evidence type="ECO:0000313" key="7">
    <source>
        <dbReference type="EMBL" id="KAJ1961498.1"/>
    </source>
</evidence>
<name>A0A9W8E5Y3_9FUNG</name>
<reference evidence="7" key="1">
    <citation type="submission" date="2022-07" db="EMBL/GenBank/DDBJ databases">
        <title>Phylogenomic reconstructions and comparative analyses of Kickxellomycotina fungi.</title>
        <authorList>
            <person name="Reynolds N.K."/>
            <person name="Stajich J.E."/>
            <person name="Barry K."/>
            <person name="Grigoriev I.V."/>
            <person name="Crous P."/>
            <person name="Smith M.E."/>
        </authorList>
    </citation>
    <scope>NUCLEOTIDE SEQUENCE</scope>
    <source>
        <strain evidence="7">RSA 1196</strain>
    </source>
</reference>
<dbReference type="GO" id="GO:0046872">
    <property type="term" value="F:metal ion binding"/>
    <property type="evidence" value="ECO:0007669"/>
    <property type="project" value="UniProtKB-KW"/>
</dbReference>
<gene>
    <name evidence="7" type="ORF">IWQ62_003846</name>
</gene>
<protein>
    <recommendedName>
        <fullName evidence="6">EngB-type G domain-containing protein</fullName>
    </recommendedName>
</protein>
<evidence type="ECO:0000256" key="1">
    <source>
        <dbReference type="ARBA" id="ARBA00022723"/>
    </source>
</evidence>
<comment type="caution">
    <text evidence="7">The sequence shown here is derived from an EMBL/GenBank/DDBJ whole genome shotgun (WGS) entry which is preliminary data.</text>
</comment>
<evidence type="ECO:0000313" key="8">
    <source>
        <dbReference type="Proteomes" id="UP001150925"/>
    </source>
</evidence>
<dbReference type="InterPro" id="IPR006073">
    <property type="entry name" value="GTP-bd"/>
</dbReference>
<keyword evidence="1" id="KW-0479">Metal-binding</keyword>
<keyword evidence="4" id="KW-0342">GTP-binding</keyword>
<dbReference type="GO" id="GO:0005525">
    <property type="term" value="F:GTP binding"/>
    <property type="evidence" value="ECO:0007669"/>
    <property type="project" value="UniProtKB-KW"/>
</dbReference>